<evidence type="ECO:0000256" key="3">
    <source>
        <dbReference type="ARBA" id="ARBA00022491"/>
    </source>
</evidence>
<protein>
    <submittedName>
        <fullName evidence="10">SAP30_Sin3_bdg domain-containing protein</fullName>
    </submittedName>
</protein>
<evidence type="ECO:0000256" key="6">
    <source>
        <dbReference type="ARBA" id="ARBA00023242"/>
    </source>
</evidence>
<evidence type="ECO:0000313" key="10">
    <source>
        <dbReference type="WBParaSite" id="EN70_8725"/>
    </source>
</evidence>
<dbReference type="Pfam" id="PF13867">
    <property type="entry name" value="SAP30_Sin3_bdg"/>
    <property type="match status" value="1"/>
</dbReference>
<keyword evidence="6" id="KW-0539">Nucleus</keyword>
<proteinExistence type="inferred from homology"/>
<sequence length="483" mass="54106">MSCPMLEPKLSASVAAKASISVTPAVTAVITTTNSGTSATTNNTNNSMAYPYKKRVRDEFEKRQREIAEEGKRLQLLAQAKQQLQQQQEQQQHYQFQQEYKKQLPKKQQQRQKYKSQPGTSGLARTAAVVITASGNIPECLSDVNFMVSCNKFSDFTDGMACCPTDHGNEVGTSGISRPELPSTEMTHRQLRDDESDVAEEEAMEASSDDSESSGDMNWSELDQAALEAKACCCLATLTGGKAIACGRPAFGIWFSNKLRQMALKKNLPFAYNKGRGHWYTCLFHFRVIMHESKLKPDEKYEERDLTKYLAVEVTEDEFQAFKNDPLTRSYMKDYEQLMAAREMQKKKKKKKGRPGANGGDAETSDDETPSIGALAGIWPFMSTNFHTMKEDEEVNASPSGQGPSTSAPLQVPFHALSATTLRRYKKYFNLPHRSSTNTKQQLLEGILEHFETIDAPAFETIAYFLHTAKTHKNKLDYPTTDS</sequence>
<evidence type="ECO:0000256" key="2">
    <source>
        <dbReference type="ARBA" id="ARBA00006283"/>
    </source>
</evidence>
<evidence type="ECO:0000256" key="4">
    <source>
        <dbReference type="ARBA" id="ARBA00023015"/>
    </source>
</evidence>
<organism evidence="9 10">
    <name type="scientific">Loa loa</name>
    <name type="common">Eye worm</name>
    <name type="synonym">Filaria loa</name>
    <dbReference type="NCBI Taxonomy" id="7209"/>
    <lineage>
        <taxon>Eukaryota</taxon>
        <taxon>Metazoa</taxon>
        <taxon>Ecdysozoa</taxon>
        <taxon>Nematoda</taxon>
        <taxon>Chromadorea</taxon>
        <taxon>Rhabditida</taxon>
        <taxon>Spirurina</taxon>
        <taxon>Spiruromorpha</taxon>
        <taxon>Filarioidea</taxon>
        <taxon>Onchocercidae</taxon>
        <taxon>Loa</taxon>
    </lineage>
</organism>
<feature type="compositionally biased region" description="Basic residues" evidence="7">
    <location>
        <begin position="345"/>
        <end position="354"/>
    </location>
</feature>
<dbReference type="AlphaFoldDB" id="A0A1I7W1T3"/>
<feature type="region of interest" description="Disordered" evidence="7">
    <location>
        <begin position="343"/>
        <end position="371"/>
    </location>
</feature>
<evidence type="ECO:0000259" key="8">
    <source>
        <dbReference type="Pfam" id="PF13867"/>
    </source>
</evidence>
<dbReference type="PANTHER" id="PTHR13286:SF6">
    <property type="entry name" value="HISTONE DEACETYLASE COMPLEX SUBUNIT SAP30L-RELATED"/>
    <property type="match status" value="1"/>
</dbReference>
<comment type="subcellular location">
    <subcellularLocation>
        <location evidence="1">Nucleus</location>
    </subcellularLocation>
</comment>
<dbReference type="Gene3D" id="6.10.160.20">
    <property type="match status" value="1"/>
</dbReference>
<evidence type="ECO:0000256" key="5">
    <source>
        <dbReference type="ARBA" id="ARBA00023163"/>
    </source>
</evidence>
<dbReference type="STRING" id="7209.A0A1I7W1T3"/>
<feature type="domain" description="Histone deacetylase complex subunit SAP30 Sin3 binding" evidence="8">
    <location>
        <begin position="417"/>
        <end position="470"/>
    </location>
</feature>
<evidence type="ECO:0000256" key="1">
    <source>
        <dbReference type="ARBA" id="ARBA00004123"/>
    </source>
</evidence>
<dbReference type="GO" id="GO:0003712">
    <property type="term" value="F:transcription coregulator activity"/>
    <property type="evidence" value="ECO:0007669"/>
    <property type="project" value="TreeGrafter"/>
</dbReference>
<reference evidence="9" key="1">
    <citation type="submission" date="2012-04" db="EMBL/GenBank/DDBJ databases">
        <title>The Genome Sequence of Loa loa.</title>
        <authorList>
            <consortium name="The Broad Institute Genome Sequencing Platform"/>
            <consortium name="Broad Institute Genome Sequencing Center for Infectious Disease"/>
            <person name="Nutman T.B."/>
            <person name="Fink D.L."/>
            <person name="Russ C."/>
            <person name="Young S."/>
            <person name="Zeng Q."/>
            <person name="Gargeya S."/>
            <person name="Alvarado L."/>
            <person name="Berlin A."/>
            <person name="Chapman S.B."/>
            <person name="Chen Z."/>
            <person name="Freedman E."/>
            <person name="Gellesch M."/>
            <person name="Goldberg J."/>
            <person name="Griggs A."/>
            <person name="Gujja S."/>
            <person name="Heilman E.R."/>
            <person name="Heiman D."/>
            <person name="Howarth C."/>
            <person name="Mehta T."/>
            <person name="Neiman D."/>
            <person name="Pearson M."/>
            <person name="Roberts A."/>
            <person name="Saif S."/>
            <person name="Shea T."/>
            <person name="Shenoy N."/>
            <person name="Sisk P."/>
            <person name="Stolte C."/>
            <person name="Sykes S."/>
            <person name="White J."/>
            <person name="Yandava C."/>
            <person name="Haas B."/>
            <person name="Henn M.R."/>
            <person name="Nusbaum C."/>
            <person name="Birren B."/>
        </authorList>
    </citation>
    <scope>NUCLEOTIDE SEQUENCE [LARGE SCALE GENOMIC DNA]</scope>
</reference>
<dbReference type="Gene3D" id="3.40.1800.30">
    <property type="match status" value="1"/>
</dbReference>
<dbReference type="Proteomes" id="UP000095285">
    <property type="component" value="Unassembled WGS sequence"/>
</dbReference>
<keyword evidence="5" id="KW-0804">Transcription</keyword>
<feature type="region of interest" description="Disordered" evidence="7">
    <location>
        <begin position="96"/>
        <end position="123"/>
    </location>
</feature>
<dbReference type="InterPro" id="IPR038291">
    <property type="entry name" value="SAP30_C_sf"/>
</dbReference>
<dbReference type="InterPro" id="IPR025718">
    <property type="entry name" value="SAP30_Sin3-bd"/>
</dbReference>
<dbReference type="InterPro" id="IPR024145">
    <property type="entry name" value="His_deAcase_SAP30/SAP30L"/>
</dbReference>
<dbReference type="WBParaSite" id="EN70_8725">
    <property type="protein sequence ID" value="EN70_8725"/>
    <property type="gene ID" value="EN70_8725"/>
</dbReference>
<keyword evidence="4" id="KW-0805">Transcription regulation</keyword>
<reference evidence="10" key="2">
    <citation type="submission" date="2016-11" db="UniProtKB">
        <authorList>
            <consortium name="WormBaseParasite"/>
        </authorList>
    </citation>
    <scope>IDENTIFICATION</scope>
</reference>
<feature type="compositionally biased region" description="Acidic residues" evidence="7">
    <location>
        <begin position="194"/>
        <end position="213"/>
    </location>
</feature>
<evidence type="ECO:0000256" key="7">
    <source>
        <dbReference type="SAM" id="MobiDB-lite"/>
    </source>
</evidence>
<feature type="compositionally biased region" description="Basic residues" evidence="7">
    <location>
        <begin position="103"/>
        <end position="114"/>
    </location>
</feature>
<name>A0A1I7W1T3_LOALO</name>
<evidence type="ECO:0000313" key="9">
    <source>
        <dbReference type="Proteomes" id="UP000095285"/>
    </source>
</evidence>
<feature type="region of interest" description="Disordered" evidence="7">
    <location>
        <begin position="172"/>
        <end position="217"/>
    </location>
</feature>
<comment type="similarity">
    <text evidence="2">Belongs to the SAP30 family.</text>
</comment>
<dbReference type="GO" id="GO:0006355">
    <property type="term" value="P:regulation of DNA-templated transcription"/>
    <property type="evidence" value="ECO:0007669"/>
    <property type="project" value="TreeGrafter"/>
</dbReference>
<accession>A0A1I7W1T3</accession>
<dbReference type="GO" id="GO:0000118">
    <property type="term" value="C:histone deacetylase complex"/>
    <property type="evidence" value="ECO:0007669"/>
    <property type="project" value="TreeGrafter"/>
</dbReference>
<keyword evidence="3" id="KW-0678">Repressor</keyword>
<dbReference type="PANTHER" id="PTHR13286">
    <property type="entry name" value="SAP30"/>
    <property type="match status" value="1"/>
</dbReference>
<keyword evidence="9" id="KW-1185">Reference proteome</keyword>